<keyword evidence="2" id="KW-0378">Hydrolase</keyword>
<protein>
    <submittedName>
        <fullName evidence="2">Aminopeptidase P ue (M24 family)</fullName>
    </submittedName>
</protein>
<dbReference type="PANTHER" id="PTHR13170">
    <property type="entry name" value="O-GLCNACASE"/>
    <property type="match status" value="1"/>
</dbReference>
<dbReference type="AlphaFoldDB" id="A0A8E0VNF4"/>
<gene>
    <name evidence="2" type="ORF">FBUS_11540</name>
</gene>
<name>A0A8E0VNF4_9TREM</name>
<dbReference type="GO" id="GO:0004177">
    <property type="term" value="F:aminopeptidase activity"/>
    <property type="evidence" value="ECO:0007669"/>
    <property type="project" value="UniProtKB-KW"/>
</dbReference>
<accession>A0A8E0VNF4</accession>
<sequence length="297" mass="33814">MKLTFLSSRFFAFLSWPCLSSLTASSFPHPEFSNSVDVTLDDLELFADLFYLPFAHGPAGVRLLELGHYLREHSYLCGPNPSDPEKAKEWHEKLSQFADLVASVTRLRYRIQRLPSRSIACELVPYVTEVHTVLGMVLDYLLWLETGVMATRSMCHLRRLLTWFSPGYRDMVTSGDQEPWTFRGGLITELQRILPLESAQDLFPAPSRAVPGMTTTIPNLNWPEGPTTAFSFQNLATTPTNLFPISNLQHPRVYVVRPYRPEDKPHVYSLFRRLLLARAGIAETAMPTEWTDLPGDR</sequence>
<dbReference type="EMBL" id="LUCM01002151">
    <property type="protein sequence ID" value="KAA0197755.1"/>
    <property type="molecule type" value="Genomic_DNA"/>
</dbReference>
<dbReference type="Proteomes" id="UP000728185">
    <property type="component" value="Unassembled WGS sequence"/>
</dbReference>
<keyword evidence="2" id="KW-0645">Protease</keyword>
<dbReference type="Gene3D" id="1.20.58.240">
    <property type="entry name" value="STAT, domain 1"/>
    <property type="match status" value="1"/>
</dbReference>
<proteinExistence type="predicted"/>
<comment type="caution">
    <text evidence="2">The sequence shown here is derived from an EMBL/GenBank/DDBJ whole genome shotgun (WGS) entry which is preliminary data.</text>
</comment>
<keyword evidence="1" id="KW-0732">Signal</keyword>
<dbReference type="PANTHER" id="PTHR13170:SF16">
    <property type="entry name" value="PROTEIN O-GLCNACASE"/>
    <property type="match status" value="1"/>
</dbReference>
<keyword evidence="3" id="KW-1185">Reference proteome</keyword>
<keyword evidence="2" id="KW-0031">Aminopeptidase</keyword>
<dbReference type="OrthoDB" id="6238968at2759"/>
<feature type="signal peptide" evidence="1">
    <location>
        <begin position="1"/>
        <end position="26"/>
    </location>
</feature>
<evidence type="ECO:0000256" key="1">
    <source>
        <dbReference type="SAM" id="SignalP"/>
    </source>
</evidence>
<evidence type="ECO:0000313" key="3">
    <source>
        <dbReference type="Proteomes" id="UP000728185"/>
    </source>
</evidence>
<reference evidence="2" key="1">
    <citation type="submission" date="2019-05" db="EMBL/GenBank/DDBJ databases">
        <title>Annotation for the trematode Fasciolopsis buski.</title>
        <authorList>
            <person name="Choi Y.-J."/>
        </authorList>
    </citation>
    <scope>NUCLEOTIDE SEQUENCE</scope>
    <source>
        <strain evidence="2">HT</strain>
        <tissue evidence="2">Whole worm</tissue>
    </source>
</reference>
<dbReference type="InterPro" id="IPR051822">
    <property type="entry name" value="Glycosyl_Hydrolase_84"/>
</dbReference>
<evidence type="ECO:0000313" key="2">
    <source>
        <dbReference type="EMBL" id="KAA0197755.1"/>
    </source>
</evidence>
<organism evidence="2 3">
    <name type="scientific">Fasciolopsis buskii</name>
    <dbReference type="NCBI Taxonomy" id="27845"/>
    <lineage>
        <taxon>Eukaryota</taxon>
        <taxon>Metazoa</taxon>
        <taxon>Spiralia</taxon>
        <taxon>Lophotrochozoa</taxon>
        <taxon>Platyhelminthes</taxon>
        <taxon>Trematoda</taxon>
        <taxon>Digenea</taxon>
        <taxon>Plagiorchiida</taxon>
        <taxon>Echinostomata</taxon>
        <taxon>Echinostomatoidea</taxon>
        <taxon>Fasciolidae</taxon>
        <taxon>Fasciolopsis</taxon>
    </lineage>
</organism>
<feature type="chain" id="PRO_5034110438" evidence="1">
    <location>
        <begin position="27"/>
        <end position="297"/>
    </location>
</feature>